<organism evidence="2">
    <name type="scientific">Oppiella nova</name>
    <dbReference type="NCBI Taxonomy" id="334625"/>
    <lineage>
        <taxon>Eukaryota</taxon>
        <taxon>Metazoa</taxon>
        <taxon>Ecdysozoa</taxon>
        <taxon>Arthropoda</taxon>
        <taxon>Chelicerata</taxon>
        <taxon>Arachnida</taxon>
        <taxon>Acari</taxon>
        <taxon>Acariformes</taxon>
        <taxon>Sarcoptiformes</taxon>
        <taxon>Oribatida</taxon>
        <taxon>Brachypylina</taxon>
        <taxon>Oppioidea</taxon>
        <taxon>Oppiidae</taxon>
        <taxon>Oppiella</taxon>
    </lineage>
</organism>
<feature type="compositionally biased region" description="Acidic residues" evidence="1">
    <location>
        <begin position="323"/>
        <end position="352"/>
    </location>
</feature>
<dbReference type="EMBL" id="OC931770">
    <property type="protein sequence ID" value="CAD7659265.1"/>
    <property type="molecule type" value="Genomic_DNA"/>
</dbReference>
<accession>A0A7R9QVC9</accession>
<feature type="compositionally biased region" description="Low complexity" evidence="1">
    <location>
        <begin position="366"/>
        <end position="379"/>
    </location>
</feature>
<feature type="region of interest" description="Disordered" evidence="1">
    <location>
        <begin position="315"/>
        <end position="414"/>
    </location>
</feature>
<dbReference type="EMBL" id="CAJPVJ010016945">
    <property type="protein sequence ID" value="CAG2176427.1"/>
    <property type="molecule type" value="Genomic_DNA"/>
</dbReference>
<evidence type="ECO:0000313" key="2">
    <source>
        <dbReference type="EMBL" id="CAD7659265.1"/>
    </source>
</evidence>
<feature type="compositionally biased region" description="Basic and acidic residues" evidence="1">
    <location>
        <begin position="399"/>
        <end position="414"/>
    </location>
</feature>
<feature type="non-terminal residue" evidence="2">
    <location>
        <position position="1"/>
    </location>
</feature>
<protein>
    <submittedName>
        <fullName evidence="2">Uncharacterized protein</fullName>
    </submittedName>
</protein>
<sequence>QVRHLIGFRLAAPPPPLPHRQSLAAKRARRATVAVTSRDLKDDKDLEFEVIRKELEIERQREETTEEATEGTTDTTTTTGVSTSIARKADWLLGSRGVASAVPNGRPRPKVEIVERALELESKINAEKKPFCGQLSRVGRIAENDWNFKPWNENSLFEPKVTPKSPKAVSRAILESRKTQIESKLKDDSKATTMTTTTDKRSNEWIAKMREELSQRMAPDLHAHKRETRAPSPPPPAVPTMTVSRECVRCGLEVTGVERISVSGHVLHRVDFRERIEFQNASAQEIQVVNKTALNADDEKRDTEDDDSATDELAFGLSQSDDNSSECDIDSTTTEDSDDWETQTDDESDDAVDANVDVKRTTSGDTTTTKTTTAAKTTAIPSICVTRETDNKPALNNNNDDKRDDKSDDENDNRRERAVEVRYLGSFTEKLFRSRSQPMIAFKNKLRFRSDAKATDDDTEDDDSTLPFADFGLNDDAFGQHFSPVRALKAPIIDFNDI</sequence>
<dbReference type="Proteomes" id="UP000728032">
    <property type="component" value="Unassembled WGS sequence"/>
</dbReference>
<reference evidence="2" key="1">
    <citation type="submission" date="2020-11" db="EMBL/GenBank/DDBJ databases">
        <authorList>
            <person name="Tran Van P."/>
        </authorList>
    </citation>
    <scope>NUCLEOTIDE SEQUENCE</scope>
</reference>
<feature type="region of interest" description="Disordered" evidence="1">
    <location>
        <begin position="1"/>
        <end position="25"/>
    </location>
</feature>
<evidence type="ECO:0000256" key="1">
    <source>
        <dbReference type="SAM" id="MobiDB-lite"/>
    </source>
</evidence>
<gene>
    <name evidence="2" type="ORF">ONB1V03_LOCUS15861</name>
</gene>
<evidence type="ECO:0000313" key="3">
    <source>
        <dbReference type="Proteomes" id="UP000728032"/>
    </source>
</evidence>
<proteinExistence type="predicted"/>
<dbReference type="AlphaFoldDB" id="A0A7R9QVC9"/>
<feature type="compositionally biased region" description="Low complexity" evidence="1">
    <location>
        <begin position="70"/>
        <end position="79"/>
    </location>
</feature>
<feature type="region of interest" description="Disordered" evidence="1">
    <location>
        <begin position="57"/>
        <end position="83"/>
    </location>
</feature>
<keyword evidence="3" id="KW-1185">Reference proteome</keyword>
<dbReference type="OrthoDB" id="20799at2759"/>
<name>A0A7R9QVC9_9ACAR</name>